<dbReference type="AlphaFoldDB" id="A0AAW1HTB8"/>
<dbReference type="Gene3D" id="3.40.33.10">
    <property type="entry name" value="CAP"/>
    <property type="match status" value="1"/>
</dbReference>
<evidence type="ECO:0000256" key="2">
    <source>
        <dbReference type="ARBA" id="ARBA00022525"/>
    </source>
</evidence>
<dbReference type="InterPro" id="IPR035940">
    <property type="entry name" value="CAP_sf"/>
</dbReference>
<keyword evidence="6" id="KW-1185">Reference proteome</keyword>
<evidence type="ECO:0000256" key="1">
    <source>
        <dbReference type="ARBA" id="ARBA00004613"/>
    </source>
</evidence>
<dbReference type="InterPro" id="IPR001283">
    <property type="entry name" value="CRISP-related"/>
</dbReference>
<evidence type="ECO:0000259" key="4">
    <source>
        <dbReference type="SMART" id="SM00198"/>
    </source>
</evidence>
<dbReference type="SUPFAM" id="SSF55797">
    <property type="entry name" value="PR-1-like"/>
    <property type="match status" value="1"/>
</dbReference>
<feature type="chain" id="PRO_5043777354" evidence="3">
    <location>
        <begin position="21"/>
        <end position="310"/>
    </location>
</feature>
<dbReference type="CDD" id="cd05380">
    <property type="entry name" value="CAP_euk"/>
    <property type="match status" value="1"/>
</dbReference>
<dbReference type="InterPro" id="IPR014044">
    <property type="entry name" value="CAP_dom"/>
</dbReference>
<dbReference type="SMART" id="SM00198">
    <property type="entry name" value="SCP"/>
    <property type="match status" value="1"/>
</dbReference>
<reference evidence="5 6" key="1">
    <citation type="journal article" date="2024" name="BMC Genomics">
        <title>De novo assembly and annotation of Popillia japonica's genome with initial clues to its potential as an invasive pest.</title>
        <authorList>
            <person name="Cucini C."/>
            <person name="Boschi S."/>
            <person name="Funari R."/>
            <person name="Cardaioli E."/>
            <person name="Iannotti N."/>
            <person name="Marturano G."/>
            <person name="Paoli F."/>
            <person name="Bruttini M."/>
            <person name="Carapelli A."/>
            <person name="Frati F."/>
            <person name="Nardi F."/>
        </authorList>
    </citation>
    <scope>NUCLEOTIDE SEQUENCE [LARGE SCALE GENOMIC DNA]</scope>
    <source>
        <strain evidence="5">DMR45628</strain>
    </source>
</reference>
<comment type="caution">
    <text evidence="5">The sequence shown here is derived from an EMBL/GenBank/DDBJ whole genome shotgun (WGS) entry which is preliminary data.</text>
</comment>
<gene>
    <name evidence="5" type="ORF">QE152_g39808</name>
</gene>
<evidence type="ECO:0000313" key="5">
    <source>
        <dbReference type="EMBL" id="KAK9679680.1"/>
    </source>
</evidence>
<dbReference type="PANTHER" id="PTHR10334">
    <property type="entry name" value="CYSTEINE-RICH SECRETORY PROTEIN-RELATED"/>
    <property type="match status" value="1"/>
</dbReference>
<keyword evidence="3" id="KW-0732">Signal</keyword>
<comment type="subcellular location">
    <subcellularLocation>
        <location evidence="1">Secreted</location>
    </subcellularLocation>
</comment>
<accession>A0AAW1HTB8</accession>
<feature type="signal peptide" evidence="3">
    <location>
        <begin position="1"/>
        <end position="20"/>
    </location>
</feature>
<dbReference type="Pfam" id="PF00188">
    <property type="entry name" value="CAP"/>
    <property type="match status" value="1"/>
</dbReference>
<evidence type="ECO:0000313" key="6">
    <source>
        <dbReference type="Proteomes" id="UP001458880"/>
    </source>
</evidence>
<sequence>MNLVLYYILLIISNHDPVESYVQYPELRNLYTTNFCDHKCGQKLNICCIYRGKYAVGDLCRGNMKLIILQDEHRHRIVDAMNAIRNATAAGDSTRSNLRGISASNMQILSYSKQLEYSATCWAKQCRLNHSRCRANEFGLIGETICWRRAPPNAVSTDFMEMCQNCPKHFLENHPNLRATTIDKLSFTSQGDDERNQETIQTIWAHTQYVGCAAASFPHIVKGTRVVLLVCHYSPAGNVMEKSVFHRGKPCSNCAFNGVCNSRYKNLCGNERAMESDLWIPPVSFAFAVKVSSLNVWRIVLVCFIFVNKA</sequence>
<dbReference type="GO" id="GO:0005576">
    <property type="term" value="C:extracellular region"/>
    <property type="evidence" value="ECO:0007669"/>
    <property type="project" value="UniProtKB-SubCell"/>
</dbReference>
<dbReference type="InterPro" id="IPR018244">
    <property type="entry name" value="Allrgn_V5/Tpx1_CS"/>
</dbReference>
<feature type="domain" description="SCP" evidence="4">
    <location>
        <begin position="72"/>
        <end position="241"/>
    </location>
</feature>
<dbReference type="PRINTS" id="PR00837">
    <property type="entry name" value="V5TPXLIKE"/>
</dbReference>
<dbReference type="PROSITE" id="PS01010">
    <property type="entry name" value="CRISP_2"/>
    <property type="match status" value="1"/>
</dbReference>
<evidence type="ECO:0000256" key="3">
    <source>
        <dbReference type="SAM" id="SignalP"/>
    </source>
</evidence>
<protein>
    <submittedName>
        <fullName evidence="5">Cysteine-rich secretory protein family</fullName>
    </submittedName>
</protein>
<dbReference type="EMBL" id="JASPKY010000991">
    <property type="protein sequence ID" value="KAK9679680.1"/>
    <property type="molecule type" value="Genomic_DNA"/>
</dbReference>
<organism evidence="5 6">
    <name type="scientific">Popillia japonica</name>
    <name type="common">Japanese beetle</name>
    <dbReference type="NCBI Taxonomy" id="7064"/>
    <lineage>
        <taxon>Eukaryota</taxon>
        <taxon>Metazoa</taxon>
        <taxon>Ecdysozoa</taxon>
        <taxon>Arthropoda</taxon>
        <taxon>Hexapoda</taxon>
        <taxon>Insecta</taxon>
        <taxon>Pterygota</taxon>
        <taxon>Neoptera</taxon>
        <taxon>Endopterygota</taxon>
        <taxon>Coleoptera</taxon>
        <taxon>Polyphaga</taxon>
        <taxon>Scarabaeiformia</taxon>
        <taxon>Scarabaeidae</taxon>
        <taxon>Rutelinae</taxon>
        <taxon>Popillia</taxon>
    </lineage>
</organism>
<keyword evidence="2" id="KW-0964">Secreted</keyword>
<proteinExistence type="predicted"/>
<name>A0AAW1HTB8_POPJA</name>
<dbReference type="Proteomes" id="UP001458880">
    <property type="component" value="Unassembled WGS sequence"/>
</dbReference>